<feature type="coiled-coil region" evidence="1">
    <location>
        <begin position="292"/>
        <end position="347"/>
    </location>
</feature>
<evidence type="ECO:0000313" key="2">
    <source>
        <dbReference type="EMBL" id="HJC47192.1"/>
    </source>
</evidence>
<protein>
    <submittedName>
        <fullName evidence="2">Rpn family recombination-promoting nuclease/putative transposase</fullName>
    </submittedName>
</protein>
<accession>A0A9D2PAI8</accession>
<dbReference type="PANTHER" id="PTHR41317">
    <property type="entry name" value="PD-(D_E)XK NUCLEASE FAMILY TRANSPOSASE"/>
    <property type="match status" value="1"/>
</dbReference>
<reference evidence="2" key="1">
    <citation type="journal article" date="2021" name="PeerJ">
        <title>Extensive microbial diversity within the chicken gut microbiome revealed by metagenomics and culture.</title>
        <authorList>
            <person name="Gilroy R."/>
            <person name="Ravi A."/>
            <person name="Getino M."/>
            <person name="Pursley I."/>
            <person name="Horton D.L."/>
            <person name="Alikhan N.F."/>
            <person name="Baker D."/>
            <person name="Gharbi K."/>
            <person name="Hall N."/>
            <person name="Watson M."/>
            <person name="Adriaenssens E.M."/>
            <person name="Foster-Nyarko E."/>
            <person name="Jarju S."/>
            <person name="Secka A."/>
            <person name="Antonio M."/>
            <person name="Oren A."/>
            <person name="Chaudhuri R.R."/>
            <person name="La Ragione R."/>
            <person name="Hildebrand F."/>
            <person name="Pallen M.J."/>
        </authorList>
    </citation>
    <scope>NUCLEOTIDE SEQUENCE</scope>
    <source>
        <strain evidence="2">CHK183-5548</strain>
    </source>
</reference>
<dbReference type="PANTHER" id="PTHR41317:SF1">
    <property type="entry name" value="PD-(D_E)XK NUCLEASE FAMILY TRANSPOSASE"/>
    <property type="match status" value="1"/>
</dbReference>
<dbReference type="Pfam" id="PF12784">
    <property type="entry name" value="PDDEXK_2"/>
    <property type="match status" value="1"/>
</dbReference>
<keyword evidence="1" id="KW-0175">Coiled coil</keyword>
<sequence>MINSDVLKLREKFHLFQNQETALAAVRRSADAYYEFLSMDQEYRDQILQFFTGEMGVKLTYDTFFKRIFRPDICPERLEGLLGALLGEAVQVKGVLPNEGFRFSEKASLVVMDILVELSDGSLVNVEIQKIPYAFPGQRCACYSADLVLRQYARVKSERGKSFTYGDIKNVYTVVLMEKSIRGIRGLSGQYIHRAEQRFDTGIRLPMVQKYVIVSLDSYREQKHGLETELDAWLHLLTDESPGTILQIVEKYPKFEAIYRDVFEFMRKPEEVIHMFSEELRILDENTIHYMIEKQKEELDAANQELDAAYKRLASAEQEKEQSVKRMQEENARLEERIRELERLLAKND</sequence>
<name>A0A9D2PAI8_9FIRM</name>
<dbReference type="EMBL" id="DWWL01000025">
    <property type="protein sequence ID" value="HJC47192.1"/>
    <property type="molecule type" value="Genomic_DNA"/>
</dbReference>
<evidence type="ECO:0000313" key="3">
    <source>
        <dbReference type="Proteomes" id="UP000823883"/>
    </source>
</evidence>
<organism evidence="2 3">
    <name type="scientific">Candidatus Lachnoclostridium pullistercoris</name>
    <dbReference type="NCBI Taxonomy" id="2838632"/>
    <lineage>
        <taxon>Bacteria</taxon>
        <taxon>Bacillati</taxon>
        <taxon>Bacillota</taxon>
        <taxon>Clostridia</taxon>
        <taxon>Lachnospirales</taxon>
        <taxon>Lachnospiraceae</taxon>
    </lineage>
</organism>
<reference evidence="2" key="2">
    <citation type="submission" date="2021-04" db="EMBL/GenBank/DDBJ databases">
        <authorList>
            <person name="Gilroy R."/>
        </authorList>
    </citation>
    <scope>NUCLEOTIDE SEQUENCE</scope>
    <source>
        <strain evidence="2">CHK183-5548</strain>
    </source>
</reference>
<evidence type="ECO:0000256" key="1">
    <source>
        <dbReference type="SAM" id="Coils"/>
    </source>
</evidence>
<proteinExistence type="predicted"/>
<comment type="caution">
    <text evidence="2">The sequence shown here is derived from an EMBL/GenBank/DDBJ whole genome shotgun (WGS) entry which is preliminary data.</text>
</comment>
<dbReference type="AlphaFoldDB" id="A0A9D2PAI8"/>
<dbReference type="Proteomes" id="UP000823883">
    <property type="component" value="Unassembled WGS sequence"/>
</dbReference>
<gene>
    <name evidence="2" type="ORF">IAA04_03975</name>
</gene>